<accession>A0ACC1MCJ5</accession>
<sequence length="225" mass="25041">MADWLEAFLAMRVHALIRFGRWEDVLALEVPKDKGLYCVCTALIYYAKGVAHAASGRVEEAKSQQVLFDEARGNVKESRTLFNNVCVDILKVGAALLSGEIEYRAGNFESAYEHLRESIRLYDALPYDEPWGWMQPARHAYGALLLEQGHVEEALAVYKADLGLDNSLPRAHQHPNNVWSLHGYHECLVKLGKSDEANAISGQLKAALALADVPIKASCFCRTKV</sequence>
<evidence type="ECO:0000313" key="1">
    <source>
        <dbReference type="EMBL" id="KAJ2959672.1"/>
    </source>
</evidence>
<protein>
    <submittedName>
        <fullName evidence="1">Uncharacterized protein</fullName>
    </submittedName>
</protein>
<dbReference type="EMBL" id="JANJQO010003465">
    <property type="protein sequence ID" value="KAJ2959672.1"/>
    <property type="molecule type" value="Genomic_DNA"/>
</dbReference>
<organism evidence="1 2">
    <name type="scientific">Zarea fungicola</name>
    <dbReference type="NCBI Taxonomy" id="93591"/>
    <lineage>
        <taxon>Eukaryota</taxon>
        <taxon>Fungi</taxon>
        <taxon>Dikarya</taxon>
        <taxon>Ascomycota</taxon>
        <taxon>Pezizomycotina</taxon>
        <taxon>Sordariomycetes</taxon>
        <taxon>Hypocreomycetidae</taxon>
        <taxon>Hypocreales</taxon>
        <taxon>Cordycipitaceae</taxon>
        <taxon>Zarea</taxon>
    </lineage>
</organism>
<gene>
    <name evidence="1" type="ORF">NQ176_g11103</name>
</gene>
<reference evidence="1" key="1">
    <citation type="submission" date="2022-08" db="EMBL/GenBank/DDBJ databases">
        <title>Genome Sequence of Lecanicillium fungicola.</title>
        <authorList>
            <person name="Buettner E."/>
        </authorList>
    </citation>
    <scope>NUCLEOTIDE SEQUENCE</scope>
    <source>
        <strain evidence="1">Babe33</strain>
    </source>
</reference>
<evidence type="ECO:0000313" key="2">
    <source>
        <dbReference type="Proteomes" id="UP001143910"/>
    </source>
</evidence>
<keyword evidence="2" id="KW-1185">Reference proteome</keyword>
<comment type="caution">
    <text evidence="1">The sequence shown here is derived from an EMBL/GenBank/DDBJ whole genome shotgun (WGS) entry which is preliminary data.</text>
</comment>
<name>A0ACC1MCJ5_9HYPO</name>
<proteinExistence type="predicted"/>
<dbReference type="Proteomes" id="UP001143910">
    <property type="component" value="Unassembled WGS sequence"/>
</dbReference>